<dbReference type="EnsemblProtists" id="HpaT800677">
    <property type="protein sequence ID" value="HpaP800677"/>
    <property type="gene ID" value="HpaG800677"/>
</dbReference>
<dbReference type="InParanoid" id="M4B329"/>
<keyword evidence="2" id="KW-1185">Reference proteome</keyword>
<dbReference type="HOGENOM" id="CLU_2125850_0_0_1"/>
<protein>
    <submittedName>
        <fullName evidence="1">Uncharacterized protein</fullName>
    </submittedName>
</protein>
<dbReference type="EMBL" id="JH598094">
    <property type="status" value="NOT_ANNOTATED_CDS"/>
    <property type="molecule type" value="Genomic_DNA"/>
</dbReference>
<accession>M4B329</accession>
<proteinExistence type="predicted"/>
<sequence>MAPMNTTTSSWITTAKYESTFATARRRIDRKLDTLVEAGALRYIELGGGTRAIDSQLLEQVCYRGAVKMADPTQLHDYNKRIDQSVGDELTKLMEGLTCVSVGEYIGADDDESI</sequence>
<name>M4B329_HYAAE</name>
<reference evidence="2" key="1">
    <citation type="journal article" date="2010" name="Science">
        <title>Signatures of adaptation to obligate biotrophy in the Hyaloperonospora arabidopsidis genome.</title>
        <authorList>
            <person name="Baxter L."/>
            <person name="Tripathy S."/>
            <person name="Ishaque N."/>
            <person name="Boot N."/>
            <person name="Cabral A."/>
            <person name="Kemen E."/>
            <person name="Thines M."/>
            <person name="Ah-Fong A."/>
            <person name="Anderson R."/>
            <person name="Badejoko W."/>
            <person name="Bittner-Eddy P."/>
            <person name="Boore J.L."/>
            <person name="Chibucos M.C."/>
            <person name="Coates M."/>
            <person name="Dehal P."/>
            <person name="Delehaunty K."/>
            <person name="Dong S."/>
            <person name="Downton P."/>
            <person name="Dumas B."/>
            <person name="Fabro G."/>
            <person name="Fronick C."/>
            <person name="Fuerstenberg S.I."/>
            <person name="Fulton L."/>
            <person name="Gaulin E."/>
            <person name="Govers F."/>
            <person name="Hughes L."/>
            <person name="Humphray S."/>
            <person name="Jiang R.H."/>
            <person name="Judelson H."/>
            <person name="Kamoun S."/>
            <person name="Kyung K."/>
            <person name="Meijer H."/>
            <person name="Minx P."/>
            <person name="Morris P."/>
            <person name="Nelson J."/>
            <person name="Phuntumart V."/>
            <person name="Qutob D."/>
            <person name="Rehmany A."/>
            <person name="Rougon-Cardoso A."/>
            <person name="Ryden P."/>
            <person name="Torto-Alalibo T."/>
            <person name="Studholme D."/>
            <person name="Wang Y."/>
            <person name="Win J."/>
            <person name="Wood J."/>
            <person name="Clifton S.W."/>
            <person name="Rogers J."/>
            <person name="Van den Ackerveken G."/>
            <person name="Jones J.D."/>
            <person name="McDowell J.M."/>
            <person name="Beynon J."/>
            <person name="Tyler B.M."/>
        </authorList>
    </citation>
    <scope>NUCLEOTIDE SEQUENCE [LARGE SCALE GENOMIC DNA]</scope>
    <source>
        <strain evidence="2">Emoy2</strain>
    </source>
</reference>
<organism evidence="1 2">
    <name type="scientific">Hyaloperonospora arabidopsidis (strain Emoy2)</name>
    <name type="common">Downy mildew agent</name>
    <name type="synonym">Peronospora arabidopsidis</name>
    <dbReference type="NCBI Taxonomy" id="559515"/>
    <lineage>
        <taxon>Eukaryota</taxon>
        <taxon>Sar</taxon>
        <taxon>Stramenopiles</taxon>
        <taxon>Oomycota</taxon>
        <taxon>Peronosporomycetes</taxon>
        <taxon>Peronosporales</taxon>
        <taxon>Peronosporaceae</taxon>
        <taxon>Hyaloperonospora</taxon>
    </lineage>
</organism>
<evidence type="ECO:0000313" key="1">
    <source>
        <dbReference type="EnsemblProtists" id="HpaP800677"/>
    </source>
</evidence>
<reference evidence="1" key="2">
    <citation type="submission" date="2015-06" db="UniProtKB">
        <authorList>
            <consortium name="EnsemblProtists"/>
        </authorList>
    </citation>
    <scope>IDENTIFICATION</scope>
    <source>
        <strain evidence="1">Emoy2</strain>
    </source>
</reference>
<dbReference type="Proteomes" id="UP000011713">
    <property type="component" value="Unassembled WGS sequence"/>
</dbReference>
<evidence type="ECO:0000313" key="2">
    <source>
        <dbReference type="Proteomes" id="UP000011713"/>
    </source>
</evidence>
<dbReference type="VEuPathDB" id="FungiDB:HpaG800677"/>
<dbReference type="AlphaFoldDB" id="M4B329"/>